<accession>A0A194S5T3</accession>
<keyword evidence="2" id="KW-0472">Membrane</keyword>
<proteinExistence type="predicted"/>
<evidence type="ECO:0000313" key="4">
    <source>
        <dbReference type="Proteomes" id="UP000053890"/>
    </source>
</evidence>
<feature type="region of interest" description="Disordered" evidence="1">
    <location>
        <begin position="547"/>
        <end position="582"/>
    </location>
</feature>
<evidence type="ECO:0000256" key="2">
    <source>
        <dbReference type="SAM" id="Phobius"/>
    </source>
</evidence>
<dbReference type="EMBL" id="KQ474077">
    <property type="protein sequence ID" value="KPV76083.1"/>
    <property type="molecule type" value="Genomic_DNA"/>
</dbReference>
<feature type="transmembrane region" description="Helical" evidence="2">
    <location>
        <begin position="269"/>
        <end position="290"/>
    </location>
</feature>
<keyword evidence="2" id="KW-0812">Transmembrane</keyword>
<reference evidence="3 4" key="1">
    <citation type="journal article" date="2015" name="Front. Microbiol.">
        <title>Genome sequence of the plant growth promoting endophytic yeast Rhodotorula graminis WP1.</title>
        <authorList>
            <person name="Firrincieli A."/>
            <person name="Otillar R."/>
            <person name="Salamov A."/>
            <person name="Schmutz J."/>
            <person name="Khan Z."/>
            <person name="Redman R.S."/>
            <person name="Fleck N.D."/>
            <person name="Lindquist E."/>
            <person name="Grigoriev I.V."/>
            <person name="Doty S.L."/>
        </authorList>
    </citation>
    <scope>NUCLEOTIDE SEQUENCE [LARGE SCALE GENOMIC DNA]</scope>
    <source>
        <strain evidence="3 4">WP1</strain>
    </source>
</reference>
<dbReference type="RefSeq" id="XP_018272132.1">
    <property type="nucleotide sequence ID" value="XM_018416654.1"/>
</dbReference>
<organism evidence="3 4">
    <name type="scientific">Rhodotorula graminis (strain WP1)</name>
    <dbReference type="NCBI Taxonomy" id="578459"/>
    <lineage>
        <taxon>Eukaryota</taxon>
        <taxon>Fungi</taxon>
        <taxon>Dikarya</taxon>
        <taxon>Basidiomycota</taxon>
        <taxon>Pucciniomycotina</taxon>
        <taxon>Microbotryomycetes</taxon>
        <taxon>Sporidiobolales</taxon>
        <taxon>Sporidiobolaceae</taxon>
        <taxon>Rhodotorula</taxon>
    </lineage>
</organism>
<name>A0A194S5T3_RHOGW</name>
<gene>
    <name evidence="3" type="ORF">RHOBADRAFT_53074</name>
</gene>
<evidence type="ECO:0000256" key="1">
    <source>
        <dbReference type="SAM" id="MobiDB-lite"/>
    </source>
</evidence>
<feature type="region of interest" description="Disordered" evidence="1">
    <location>
        <begin position="444"/>
        <end position="488"/>
    </location>
</feature>
<dbReference type="OMA" id="PLANYIG"/>
<dbReference type="GeneID" id="28977102"/>
<dbReference type="OrthoDB" id="2528625at2759"/>
<feature type="transmembrane region" description="Helical" evidence="2">
    <location>
        <begin position="381"/>
        <end position="398"/>
    </location>
</feature>
<dbReference type="AlphaFoldDB" id="A0A194S5T3"/>
<evidence type="ECO:0000313" key="3">
    <source>
        <dbReference type="EMBL" id="KPV76083.1"/>
    </source>
</evidence>
<feature type="transmembrane region" description="Helical" evidence="2">
    <location>
        <begin position="157"/>
        <end position="178"/>
    </location>
</feature>
<feature type="transmembrane region" description="Helical" evidence="2">
    <location>
        <begin position="211"/>
        <end position="230"/>
    </location>
</feature>
<feature type="compositionally biased region" description="Basic and acidic residues" evidence="1">
    <location>
        <begin position="462"/>
        <end position="478"/>
    </location>
</feature>
<keyword evidence="2" id="KW-1133">Transmembrane helix</keyword>
<protein>
    <submittedName>
        <fullName evidence="3">Uncharacterized protein</fullName>
    </submittedName>
</protein>
<sequence>MDVDRTWGADAPLSLSPLSRSIRGPVGLVAVDRGRARQPAAIQMETAAALPSVFETLSTTLSSLPANLAQTNLSQLSNLLHSFAADLAPLVPALSAAQQEALLTNGTFLAQQLGQLSAVTAQIPPGDVDGAQPQDLVAIVEIGSTRYSILTLWAPEVWAIVISFGIAAILKLAVTFMVTGTSIKRATKSDDKEAARAAVLKPAKAMLGHTLNLVVSTVALVLQLNAWRLFVLPSAPVRMNDIRFLSIAMKTLLVGYACDLLFGDLRPEIFLHHFFTFALLFVGQLAAFQTKSPKFFRLAQWLILQATTEQTTYAAMVAYHCYNYLRVQNHRPLLQRRLLVVTHKLLRFTRYITFPQKVLPCAFAVYWLARMWNEIDDKAWGRAWIVWCTIILSLLMVLQVRFCDDTWPLAAHIGYKLHGGPLPPRQGPVMRTLARLFCCRRRQPRRNSVRPAPPTDSYRSSLKVDSKEDLAAAEEGRSRKSTGAGNQGDASIAELVELRKMADQGSTLSSRCSSRRSLDTAWSTPFRPLSLPHLEDRDIDATSTHLSDLPFFERPGSAPPTSATWIGADKANKEAPQVGEAQ</sequence>
<dbReference type="Proteomes" id="UP000053890">
    <property type="component" value="Unassembled WGS sequence"/>
</dbReference>
<keyword evidence="4" id="KW-1185">Reference proteome</keyword>